<dbReference type="InterPro" id="IPR004045">
    <property type="entry name" value="Glutathione_S-Trfase_N"/>
</dbReference>
<dbReference type="GO" id="GO:0016740">
    <property type="term" value="F:transferase activity"/>
    <property type="evidence" value="ECO:0007669"/>
    <property type="project" value="UniProtKB-KW"/>
</dbReference>
<dbReference type="Gene3D" id="3.40.30.10">
    <property type="entry name" value="Glutaredoxin"/>
    <property type="match status" value="1"/>
</dbReference>
<dbReference type="InterPro" id="IPR011767">
    <property type="entry name" value="GLR_AS"/>
</dbReference>
<keyword evidence="3" id="KW-1185">Reference proteome</keyword>
<dbReference type="PROSITE" id="PS51354">
    <property type="entry name" value="GLUTAREDOXIN_2"/>
    <property type="match status" value="1"/>
</dbReference>
<evidence type="ECO:0000259" key="1">
    <source>
        <dbReference type="Pfam" id="PF13417"/>
    </source>
</evidence>
<dbReference type="OrthoDB" id="9795531at2"/>
<dbReference type="Proteomes" id="UP000179860">
    <property type="component" value="Chromosome 2"/>
</dbReference>
<name>A0A1I9YP12_9BURK</name>
<evidence type="ECO:0000313" key="2">
    <source>
        <dbReference type="EMBL" id="APA88045.1"/>
    </source>
</evidence>
<proteinExistence type="predicted"/>
<dbReference type="RefSeq" id="WP_027195501.1">
    <property type="nucleotide sequence ID" value="NZ_CP017562.2"/>
</dbReference>
<organism evidence="2 3">
    <name type="scientific">Paraburkholderia sprentiae WSM5005</name>
    <dbReference type="NCBI Taxonomy" id="754502"/>
    <lineage>
        <taxon>Bacteria</taxon>
        <taxon>Pseudomonadati</taxon>
        <taxon>Pseudomonadota</taxon>
        <taxon>Betaproteobacteria</taxon>
        <taxon>Burkholderiales</taxon>
        <taxon>Burkholderiaceae</taxon>
        <taxon>Paraburkholderia</taxon>
    </lineage>
</organism>
<reference evidence="2" key="1">
    <citation type="submission" date="2016-09" db="EMBL/GenBank/DDBJ databases">
        <title>The Complete Genome of Burkholderia sprentiae wsm5005.</title>
        <authorList>
            <person name="De Meyer S."/>
            <person name="Wang P."/>
            <person name="Terpolilli J."/>
        </authorList>
    </citation>
    <scope>NUCLEOTIDE SEQUENCE [LARGE SCALE GENOMIC DNA]</scope>
    <source>
        <strain evidence="2">WSM5005</strain>
    </source>
</reference>
<dbReference type="CDD" id="cd00570">
    <property type="entry name" value="GST_N_family"/>
    <property type="match status" value="1"/>
</dbReference>
<dbReference type="PROSITE" id="PS00195">
    <property type="entry name" value="GLUTAREDOXIN_1"/>
    <property type="match status" value="1"/>
</dbReference>
<gene>
    <name evidence="2" type="ORF">BJG93_21805</name>
</gene>
<accession>A0A1I9YP12</accession>
<dbReference type="InterPro" id="IPR036249">
    <property type="entry name" value="Thioredoxin-like_sf"/>
</dbReference>
<protein>
    <submittedName>
        <fullName evidence="2">Glutathione S-transferase N-terminal domain-containing protein</fullName>
    </submittedName>
</protein>
<dbReference type="Pfam" id="PF13417">
    <property type="entry name" value="GST_N_3"/>
    <property type="match status" value="1"/>
</dbReference>
<dbReference type="AlphaFoldDB" id="A0A1I9YP12"/>
<dbReference type="EMBL" id="CP017562">
    <property type="protein sequence ID" value="APA88045.1"/>
    <property type="molecule type" value="Genomic_DNA"/>
</dbReference>
<sequence>MLMKALRAGLGQLIVLGDAVSRPRPQRRSAQGQAAVEKEAARLSLYQFHACPFCVKTRRALHRLNVPMTLHDAKDDPVQREHLLAGGGKIKVPCLHIQEEGQSRWLYDSNAIIAYLEQRFAGIV</sequence>
<dbReference type="KEGG" id="pspw:BJG93_21805"/>
<reference evidence="2" key="2">
    <citation type="submission" date="2021-06" db="EMBL/GenBank/DDBJ databases">
        <authorList>
            <person name="Rogers T.H."/>
            <person name="Ramsay J.P."/>
            <person name="Wang P."/>
            <person name="Terpolilli J."/>
        </authorList>
    </citation>
    <scope>NUCLEOTIDE SEQUENCE</scope>
    <source>
        <strain evidence="2">WSM5005</strain>
    </source>
</reference>
<dbReference type="STRING" id="754502.BJG93_21805"/>
<evidence type="ECO:0000313" key="3">
    <source>
        <dbReference type="Proteomes" id="UP000179860"/>
    </source>
</evidence>
<feature type="domain" description="GST N-terminal" evidence="1">
    <location>
        <begin position="45"/>
        <end position="122"/>
    </location>
</feature>
<dbReference type="SUPFAM" id="SSF52833">
    <property type="entry name" value="Thioredoxin-like"/>
    <property type="match status" value="1"/>
</dbReference>